<protein>
    <submittedName>
        <fullName evidence="1">Uncharacterized protein</fullName>
    </submittedName>
</protein>
<evidence type="ECO:0000313" key="2">
    <source>
        <dbReference type="Proteomes" id="UP000254259"/>
    </source>
</evidence>
<evidence type="ECO:0000313" key="1">
    <source>
        <dbReference type="EMBL" id="SPD62989.1"/>
    </source>
</evidence>
<sequence>MQTSPVGGQFPPAMCGSLNQMLRRVEPLGERVMIQGLTVAKGAVRQLPARWRRIYGFGQCQRKRQR</sequence>
<gene>
    <name evidence="1" type="ORF">CBM2636_10005</name>
</gene>
<name>A0A9Q7UQU0_9BURK</name>
<accession>A0A9Q7UQU0</accession>
<reference evidence="1 2" key="1">
    <citation type="submission" date="2018-01" db="EMBL/GenBank/DDBJ databases">
        <authorList>
            <person name="Clerissi C."/>
        </authorList>
    </citation>
    <scope>NUCLEOTIDE SEQUENCE [LARGE SCALE GENOMIC DNA]</scope>
    <source>
        <strain evidence="1">Cupriavidus taiwanensis SWF 66322</strain>
    </source>
</reference>
<organism evidence="1 2">
    <name type="scientific">Cupriavidus taiwanensis</name>
    <dbReference type="NCBI Taxonomy" id="164546"/>
    <lineage>
        <taxon>Bacteria</taxon>
        <taxon>Pseudomonadati</taxon>
        <taxon>Pseudomonadota</taxon>
        <taxon>Betaproteobacteria</taxon>
        <taxon>Burkholderiales</taxon>
        <taxon>Burkholderiaceae</taxon>
        <taxon>Cupriavidus</taxon>
    </lineage>
</organism>
<dbReference type="Proteomes" id="UP000254259">
    <property type="component" value="Chromosome CBM2636"/>
</dbReference>
<dbReference type="AlphaFoldDB" id="A0A9Q7UQU0"/>
<dbReference type="EMBL" id="LT984813">
    <property type="protein sequence ID" value="SPD62989.1"/>
    <property type="molecule type" value="Genomic_DNA"/>
</dbReference>
<proteinExistence type="predicted"/>